<name>A0A0C2YSZ1_HEBCY</name>
<accession>A0A0C2YSZ1</accession>
<reference evidence="2 3" key="1">
    <citation type="submission" date="2014-04" db="EMBL/GenBank/DDBJ databases">
        <authorList>
            <consortium name="DOE Joint Genome Institute"/>
            <person name="Kuo A."/>
            <person name="Gay G."/>
            <person name="Dore J."/>
            <person name="Kohler A."/>
            <person name="Nagy L.G."/>
            <person name="Floudas D."/>
            <person name="Copeland A."/>
            <person name="Barry K.W."/>
            <person name="Cichocki N."/>
            <person name="Veneault-Fourrey C."/>
            <person name="LaButti K."/>
            <person name="Lindquist E.A."/>
            <person name="Lipzen A."/>
            <person name="Lundell T."/>
            <person name="Morin E."/>
            <person name="Murat C."/>
            <person name="Sun H."/>
            <person name="Tunlid A."/>
            <person name="Henrissat B."/>
            <person name="Grigoriev I.V."/>
            <person name="Hibbett D.S."/>
            <person name="Martin F."/>
            <person name="Nordberg H.P."/>
            <person name="Cantor M.N."/>
            <person name="Hua S.X."/>
        </authorList>
    </citation>
    <scope>NUCLEOTIDE SEQUENCE [LARGE SCALE GENOMIC DNA]</scope>
    <source>
        <strain evidence="3">h7</strain>
    </source>
</reference>
<dbReference type="Proteomes" id="UP000053424">
    <property type="component" value="Unassembled WGS sequence"/>
</dbReference>
<dbReference type="AlphaFoldDB" id="A0A0C2YSZ1"/>
<sequence length="104" mass="11274">MICRTRLALSAVEHELGRENFELTPSPRPGLAHHFNRLLPPPQRGARRPTGKTLSADGFPVDERDGEFAPSEKATPSLSPFRTNLADAPPGKVSSLPSLPVLEP</sequence>
<organism evidence="2 3">
    <name type="scientific">Hebeloma cylindrosporum</name>
    <dbReference type="NCBI Taxonomy" id="76867"/>
    <lineage>
        <taxon>Eukaryota</taxon>
        <taxon>Fungi</taxon>
        <taxon>Dikarya</taxon>
        <taxon>Basidiomycota</taxon>
        <taxon>Agaricomycotina</taxon>
        <taxon>Agaricomycetes</taxon>
        <taxon>Agaricomycetidae</taxon>
        <taxon>Agaricales</taxon>
        <taxon>Agaricineae</taxon>
        <taxon>Hymenogastraceae</taxon>
        <taxon>Hebeloma</taxon>
    </lineage>
</organism>
<evidence type="ECO:0000313" key="3">
    <source>
        <dbReference type="Proteomes" id="UP000053424"/>
    </source>
</evidence>
<keyword evidence="3" id="KW-1185">Reference proteome</keyword>
<feature type="region of interest" description="Disordered" evidence="1">
    <location>
        <begin position="37"/>
        <end position="104"/>
    </location>
</feature>
<gene>
    <name evidence="2" type="ORF">M413DRAFT_25566</name>
</gene>
<evidence type="ECO:0000256" key="1">
    <source>
        <dbReference type="SAM" id="MobiDB-lite"/>
    </source>
</evidence>
<protein>
    <submittedName>
        <fullName evidence="2">Uncharacterized protein</fullName>
    </submittedName>
</protein>
<dbReference type="EMBL" id="KN831774">
    <property type="protein sequence ID" value="KIM44087.1"/>
    <property type="molecule type" value="Genomic_DNA"/>
</dbReference>
<evidence type="ECO:0000313" key="2">
    <source>
        <dbReference type="EMBL" id="KIM44087.1"/>
    </source>
</evidence>
<reference evidence="3" key="2">
    <citation type="submission" date="2015-01" db="EMBL/GenBank/DDBJ databases">
        <title>Evolutionary Origins and Diversification of the Mycorrhizal Mutualists.</title>
        <authorList>
            <consortium name="DOE Joint Genome Institute"/>
            <consortium name="Mycorrhizal Genomics Consortium"/>
            <person name="Kohler A."/>
            <person name="Kuo A."/>
            <person name="Nagy L.G."/>
            <person name="Floudas D."/>
            <person name="Copeland A."/>
            <person name="Barry K.W."/>
            <person name="Cichocki N."/>
            <person name="Veneault-Fourrey C."/>
            <person name="LaButti K."/>
            <person name="Lindquist E.A."/>
            <person name="Lipzen A."/>
            <person name="Lundell T."/>
            <person name="Morin E."/>
            <person name="Murat C."/>
            <person name="Riley R."/>
            <person name="Ohm R."/>
            <person name="Sun H."/>
            <person name="Tunlid A."/>
            <person name="Henrissat B."/>
            <person name="Grigoriev I.V."/>
            <person name="Hibbett D.S."/>
            <person name="Martin F."/>
        </authorList>
    </citation>
    <scope>NUCLEOTIDE SEQUENCE [LARGE SCALE GENOMIC DNA]</scope>
    <source>
        <strain evidence="3">h7</strain>
    </source>
</reference>
<proteinExistence type="predicted"/>
<dbReference type="HOGENOM" id="CLU_2250484_0_0_1"/>